<evidence type="ECO:0000256" key="1">
    <source>
        <dbReference type="SAM" id="MobiDB-lite"/>
    </source>
</evidence>
<evidence type="ECO:0008006" key="4">
    <source>
        <dbReference type="Google" id="ProtNLM"/>
    </source>
</evidence>
<dbReference type="Proteomes" id="UP001465976">
    <property type="component" value="Unassembled WGS sequence"/>
</dbReference>
<sequence>MASETPGDLPSIGGTTISSTWGPNSTGVSRPPVDIVLFTSDAVAFYVDEATLLQASNNSFRTLLPITTEDNSQRVLFMTEMPSVQLDIMLQVVYNAPSAATMLDIQTLMRAINQLPVYGILPSTHISPTSHLYQHLLARAPLHPLEIYALAAQYNMEILAMTVSSHTLTVELSQLSEDLARRMGSVYLLRLFQLHAARTDALKRLLAAELGLHDKTPSCDFDAQKRLRNGWNMAVASMLFDIKPGQSRRRINLITTLYDGTFMAFSLDTTTTMIRATILEHTSNLICPDCIKLRDTNLARVIRGWVETGVSIGF</sequence>
<evidence type="ECO:0000313" key="3">
    <source>
        <dbReference type="Proteomes" id="UP001465976"/>
    </source>
</evidence>
<reference evidence="2 3" key="1">
    <citation type="submission" date="2024-02" db="EMBL/GenBank/DDBJ databases">
        <title>A draft genome for the cacao thread blight pathogen Marasmius crinis-equi.</title>
        <authorList>
            <person name="Cohen S.P."/>
            <person name="Baruah I.K."/>
            <person name="Amoako-Attah I."/>
            <person name="Bukari Y."/>
            <person name="Meinhardt L.W."/>
            <person name="Bailey B.A."/>
        </authorList>
    </citation>
    <scope>NUCLEOTIDE SEQUENCE [LARGE SCALE GENOMIC DNA]</scope>
    <source>
        <strain evidence="2 3">GH-76</strain>
    </source>
</reference>
<name>A0ABR3G0A5_9AGAR</name>
<keyword evidence="3" id="KW-1185">Reference proteome</keyword>
<organism evidence="2 3">
    <name type="scientific">Marasmius crinis-equi</name>
    <dbReference type="NCBI Taxonomy" id="585013"/>
    <lineage>
        <taxon>Eukaryota</taxon>
        <taxon>Fungi</taxon>
        <taxon>Dikarya</taxon>
        <taxon>Basidiomycota</taxon>
        <taxon>Agaricomycotina</taxon>
        <taxon>Agaricomycetes</taxon>
        <taxon>Agaricomycetidae</taxon>
        <taxon>Agaricales</taxon>
        <taxon>Marasmiineae</taxon>
        <taxon>Marasmiaceae</taxon>
        <taxon>Marasmius</taxon>
    </lineage>
</organism>
<dbReference type="EMBL" id="JBAHYK010000013">
    <property type="protein sequence ID" value="KAL0581274.1"/>
    <property type="molecule type" value="Genomic_DNA"/>
</dbReference>
<feature type="region of interest" description="Disordered" evidence="1">
    <location>
        <begin position="1"/>
        <end position="25"/>
    </location>
</feature>
<gene>
    <name evidence="2" type="ORF">V5O48_000757</name>
</gene>
<evidence type="ECO:0000313" key="2">
    <source>
        <dbReference type="EMBL" id="KAL0581274.1"/>
    </source>
</evidence>
<accession>A0ABR3G0A5</accession>
<comment type="caution">
    <text evidence="2">The sequence shown here is derived from an EMBL/GenBank/DDBJ whole genome shotgun (WGS) entry which is preliminary data.</text>
</comment>
<proteinExistence type="predicted"/>
<feature type="compositionally biased region" description="Polar residues" evidence="1">
    <location>
        <begin position="13"/>
        <end position="25"/>
    </location>
</feature>
<protein>
    <recommendedName>
        <fullName evidence="4">BTB domain-containing protein</fullName>
    </recommendedName>
</protein>